<sequence>MKSPTNYGSENEEARFIRRVAAPDRPNIKRRQKKRLAIAGATLGLLAASAGVGYTALKNTGPASAVKTANLKADMSNEAKAFISKLGDAFHPDFNGIDHDHDGKLSKDEIIADLTQKEMVDVDRVKASDLPEDIKKNVAALLEGKLKSDSDCARQALDQRQVAVSREDHEIFYYLLDVFCPRVTIAVTPPDQLEEGIPTENQQTVEIPTPDGGTTEVIIIGEPEDGKQTIAIPDEEGGYTTTEVRSIETPAGEHKILIPNAEGDITPVVVPELPTEVTETTANTKVVDVVTSTGETEQVIIVGEPEHGKQTVQIPDNEGGYTETEAKVVETSEGKQLVVETTDGDIIHFPVPGPISIDEGHFGGHPYTEEEPVQQVIQVTTSTGEQEQVTLIGEPEHGEQKVEITDESGRTTVEEVKVTETASGETKLDLPEVDTPVIVPEVPAEVVREAEKSGETAQVVDIVTPSGETQQVIIEGEPEHGKQTVEIVDQYGQTTTTEVRVEETSSGEKKIEIPTSEGYVAVDLPEPVPAAHTYTEEEPVQQVIQVTTTTGEQEQVTLIGEPEHGEQKVEITDESGRTTVEEVKVTETASGETKLDLPVVDTPVIVPEVPAEVVREAEKSGETAQVVDIVTPSGETQQVIIEGEPEHGKQTVEIVDQYGQTTTTEVRVEETSSGEKKIEIPTSEGYVAVDLPEPVPAAHTYTEEEPVQQVIQVTTSTGEQEQVTLIGEPEHGEQKVEITDESGRTTVEEVKVTETASGETKLDLPEVDTPVIVPEVPAEVVREAEKSGETAQVVDIVTPSGETQQVIIEGEPEHGKQTVEIVDQYGQTTTTEVRVEETSSGEKKIEIPTSEGYVAVDLPEPVPAAHTYTEEEPVQQVIQVTTSTGEQEQVTLIGEPEHGEQKVEITDESGRTTVEEVKVTETASGETKLDLPEVDTPVIVPEVPAEVVREAEKSGETAQVVDIVTPSGETQQVIIEGEPEHGKQTVEIVDQYGQTTTTEVRVEETSSGEKKIEIPTSEGYVAIDLPEPVPAAHTYTEEEPVQQVIQVTTSTGEQEQVTLIGEPEHGEQKVEITDESGRTTVEEVKVTETASGETKLDLPEVDTPVIVPEVPAEVVREAEKSGETAQVVDIVTPSGETQQVIIEGEPEHGKQTVEIVDQYGQTTTTEVRVEETSSGEKKIEIPTSEGYVAVDLPEPVPAAHTYTEEEPVQQVIQVTTSTGEQEQVTLIGEPEHGEQKVEITDESGRTTVEEVKVTETASGETKLDLPEVDTPVIVPEVPAEVVREAEKSGETAQVVDIVTPSGETQQVIIEGEPEHGKQTVEIVDQYGQTTTTEVRVEETSSGEKKIEIPTSEGYVAVDLPEPVPAAHTYTEEEPVQQVIQVTTSTGEQEQVTLIGEPEHGEQKVEITDESGRTTVEEVKVTETASGETKLDLPEVDTPVIVPEVPAEVVREAEKSGETAQVVDIVTPSGETQQVIIEGEPEHGKQTVEIVDQYGQTTTTEVRVEETSSGEKKIEIPTSEGYVAVDLPEPVPAAHTYTEEEPVQQVIQVTTSTGEQEQVTLIGEPEHGEQKVEITDESGRTTVEEVKVTETASGETKLDLPEVDTPVIVPEVPAEVVREAEKSGETAQVVDIVTPSGETQQVIIEGEPEHGKQTVEIVDQYGQTTTTEVRVEETSSGEKKIEIPTSEGYVAVDLPEPVPAAHTYTEEEPVQQVIQVTTSTGEQEQVTLIGEPEHGEQKVEITDESGRTTVEEVKVTETASGETKLDLPEVDTPVIVPEVPAEVVREAEKSGETAQVVDIVTPSGETQQVIIEGEPEHGKQTVEIVDQYGQTTTTEVRVEETSSGEKKIEIPTSEGYVAVDLPEPVPAAHTYTEEEPVQQVIQVTTTTGEQEQVTLIGEPEHGEQKVEITDESGRTTVEEWDTPVIVPEVPAEVVREAEKSGETAQVVDIVTPSGETQQVIIEGEPEHGKQTVEIVDQYGQTTTTEVRVEETSSGEKKIEIPTSEGYVAVDLPEPVPAAHTYTEEEPVQQVIQVTTSTGEQEQVTLIGEPEHGEQKVEITDESGRTTVEEVKVTETASGETKLDLPEVDTPVIVPEVPAEVVREAEKSGETAQVVDIVTPSGETQQVIIEGEPEHGKQTVEIVDQYGQTTTTEVRVEETSSGEKKIEIPTSEGYVAVDLPEPVPAAHTYTEEEPVQQVIQVTTSTGEQEQVTLIGEPEHGEQKVEITDESGRTTVEEVKVTETASGETKLDLPEVDTPVIVPEVPAEVVREAEKSGETAQVVDIVTPSGETQQVIIEGEPEHGKQTVEIVDQYGQTTTTEVRVEETSSGEKKIEIPTSEGYVAVDLPEPVPATHTYTEEEPVPVVQTVDVVTANGEHEQVIIVGEVEDGKQTIKILNEEGGYTTKEVKAVENSDGEKLVIPDGDGGTTLVEVPEVPAEIASTVTEDTQVVNVVTPEGNQLQVIVEGEPEHGEQTVQIVDEHGEVTTEQVKAVETSEGLKLEIKTDEGYVAVEVPEVPVEIKQEIAEEQQESKYMTKDEFRDRIAKHYQDKLSLLEKEEQKLEEEARAKLDRMKGLQDCIVQAANKFGYYGVYEQPPHFQNAVNWIQSDCWTHDRWEPESPPEHPMLRR</sequence>
<keyword evidence="1" id="KW-0175">Coiled coil</keyword>
<proteinExistence type="predicted"/>
<feature type="coiled-coil region" evidence="1">
    <location>
        <begin position="2542"/>
        <end position="2569"/>
    </location>
</feature>
<name>A0A833TLK8_PHYIN</name>
<keyword evidence="2" id="KW-0472">Membrane</keyword>
<dbReference type="EMBL" id="WSZM01000095">
    <property type="protein sequence ID" value="KAF4042881.1"/>
    <property type="molecule type" value="Genomic_DNA"/>
</dbReference>
<dbReference type="InterPro" id="IPR018247">
    <property type="entry name" value="EF_Hand_1_Ca_BS"/>
</dbReference>
<keyword evidence="2" id="KW-0812">Transmembrane</keyword>
<evidence type="ECO:0000256" key="2">
    <source>
        <dbReference type="SAM" id="Phobius"/>
    </source>
</evidence>
<evidence type="ECO:0000256" key="1">
    <source>
        <dbReference type="SAM" id="Coils"/>
    </source>
</evidence>
<keyword evidence="4" id="KW-1185">Reference proteome</keyword>
<dbReference type="PROSITE" id="PS00018">
    <property type="entry name" value="EF_HAND_1"/>
    <property type="match status" value="1"/>
</dbReference>
<keyword evidence="2" id="KW-1133">Transmembrane helix</keyword>
<reference evidence="3" key="1">
    <citation type="submission" date="2020-04" db="EMBL/GenBank/DDBJ databases">
        <title>Hybrid Assembly of Korean Phytophthora infestans isolates.</title>
        <authorList>
            <person name="Prokchorchik M."/>
            <person name="Lee Y."/>
            <person name="Seo J."/>
            <person name="Cho J.-H."/>
            <person name="Park Y.-E."/>
            <person name="Jang D.-C."/>
            <person name="Im J.-S."/>
            <person name="Choi J.-G."/>
            <person name="Park H.-J."/>
            <person name="Lee G.-B."/>
            <person name="Lee Y.-G."/>
            <person name="Hong S.-Y."/>
            <person name="Cho K."/>
            <person name="Sohn K.H."/>
        </authorList>
    </citation>
    <scope>NUCLEOTIDE SEQUENCE</scope>
    <source>
        <strain evidence="3">KR_1_A1</strain>
    </source>
</reference>
<accession>A0A833TLK8</accession>
<organism evidence="3 4">
    <name type="scientific">Phytophthora infestans</name>
    <name type="common">Potato late blight agent</name>
    <name type="synonym">Botrytis infestans</name>
    <dbReference type="NCBI Taxonomy" id="4787"/>
    <lineage>
        <taxon>Eukaryota</taxon>
        <taxon>Sar</taxon>
        <taxon>Stramenopiles</taxon>
        <taxon>Oomycota</taxon>
        <taxon>Peronosporomycetes</taxon>
        <taxon>Peronosporales</taxon>
        <taxon>Peronosporaceae</taxon>
        <taxon>Phytophthora</taxon>
    </lineage>
</organism>
<protein>
    <recommendedName>
        <fullName evidence="5">EF-hand domain-containing protein</fullName>
    </recommendedName>
</protein>
<comment type="caution">
    <text evidence="3">The sequence shown here is derived from an EMBL/GenBank/DDBJ whole genome shotgun (WGS) entry which is preliminary data.</text>
</comment>
<gene>
    <name evidence="3" type="ORF">GN244_ATG04800</name>
</gene>
<evidence type="ECO:0008006" key="5">
    <source>
        <dbReference type="Google" id="ProtNLM"/>
    </source>
</evidence>
<evidence type="ECO:0000313" key="3">
    <source>
        <dbReference type="EMBL" id="KAF4042881.1"/>
    </source>
</evidence>
<feature type="transmembrane region" description="Helical" evidence="2">
    <location>
        <begin position="36"/>
        <end position="57"/>
    </location>
</feature>
<evidence type="ECO:0000313" key="4">
    <source>
        <dbReference type="Proteomes" id="UP000602510"/>
    </source>
</evidence>
<dbReference type="Proteomes" id="UP000602510">
    <property type="component" value="Unassembled WGS sequence"/>
</dbReference>